<keyword evidence="4" id="KW-1185">Reference proteome</keyword>
<feature type="region of interest" description="Disordered" evidence="2">
    <location>
        <begin position="264"/>
        <end position="292"/>
    </location>
</feature>
<dbReference type="SUPFAM" id="SSF57756">
    <property type="entry name" value="Retrovirus zinc finger-like domains"/>
    <property type="match status" value="1"/>
</dbReference>
<dbReference type="Proteomes" id="UP001151760">
    <property type="component" value="Unassembled WGS sequence"/>
</dbReference>
<evidence type="ECO:0000313" key="3">
    <source>
        <dbReference type="EMBL" id="GJS91175.1"/>
    </source>
</evidence>
<comment type="caution">
    <text evidence="3">The sequence shown here is derived from an EMBL/GenBank/DDBJ whole genome shotgun (WGS) entry which is preliminary data.</text>
</comment>
<dbReference type="EMBL" id="BQNB010011484">
    <property type="protein sequence ID" value="GJS91175.1"/>
    <property type="molecule type" value="Genomic_DNA"/>
</dbReference>
<reference evidence="3" key="1">
    <citation type="journal article" date="2022" name="Int. J. Mol. Sci.">
        <title>Draft Genome of Tanacetum Coccineum: Genomic Comparison of Closely Related Tanacetum-Family Plants.</title>
        <authorList>
            <person name="Yamashiro T."/>
            <person name="Shiraishi A."/>
            <person name="Nakayama K."/>
            <person name="Satake H."/>
        </authorList>
    </citation>
    <scope>NUCLEOTIDE SEQUENCE</scope>
</reference>
<accession>A0ABQ4ZMN6</accession>
<reference evidence="3" key="2">
    <citation type="submission" date="2022-01" db="EMBL/GenBank/DDBJ databases">
        <authorList>
            <person name="Yamashiro T."/>
            <person name="Shiraishi A."/>
            <person name="Satake H."/>
            <person name="Nakayama K."/>
        </authorList>
    </citation>
    <scope>NUCLEOTIDE SEQUENCE</scope>
</reference>
<evidence type="ECO:0000256" key="1">
    <source>
        <dbReference type="SAM" id="Coils"/>
    </source>
</evidence>
<feature type="coiled-coil region" evidence="1">
    <location>
        <begin position="108"/>
        <end position="135"/>
    </location>
</feature>
<organism evidence="3 4">
    <name type="scientific">Tanacetum coccineum</name>
    <dbReference type="NCBI Taxonomy" id="301880"/>
    <lineage>
        <taxon>Eukaryota</taxon>
        <taxon>Viridiplantae</taxon>
        <taxon>Streptophyta</taxon>
        <taxon>Embryophyta</taxon>
        <taxon>Tracheophyta</taxon>
        <taxon>Spermatophyta</taxon>
        <taxon>Magnoliopsida</taxon>
        <taxon>eudicotyledons</taxon>
        <taxon>Gunneridae</taxon>
        <taxon>Pentapetalae</taxon>
        <taxon>asterids</taxon>
        <taxon>campanulids</taxon>
        <taxon>Asterales</taxon>
        <taxon>Asteraceae</taxon>
        <taxon>Asteroideae</taxon>
        <taxon>Anthemideae</taxon>
        <taxon>Anthemidinae</taxon>
        <taxon>Tanacetum</taxon>
    </lineage>
</organism>
<sequence>MRKTGRPIDLKPKNGITFDKSKIEYFNCQKLGHFTRECRFAKYQENRANGRNEKKIVAIEDSNSKALIDAESVHFGQDGLGDFDWSNKADDTPVSLALGYNLRRNLKLEEKQKELDQVLKERDDFKVKLEKWTNASVLQNEVLNKQRYLSDKSCIGFGIESSSSKESDNSSENTNSIESLYPNFQKAKGFHTVPPPTGTIIPPRANVSFTGIDELAIRNKVVNQENTKSSQPEIDRNKVIIEDWVDSDDEENALNFSEIQKETVLNSENSETSFENRSPNSQNSVGQGYRKKGFGHKGDKTCFVCYSPDHLIKDCNLHERTQPSRKNLQTKPKPINLRERRVQGTQDQSGTTSIG</sequence>
<feature type="compositionally biased region" description="Polar residues" evidence="2">
    <location>
        <begin position="264"/>
        <end position="286"/>
    </location>
</feature>
<name>A0ABQ4ZMN6_9ASTR</name>
<evidence type="ECO:0000256" key="2">
    <source>
        <dbReference type="SAM" id="MobiDB-lite"/>
    </source>
</evidence>
<dbReference type="InterPro" id="IPR036875">
    <property type="entry name" value="Znf_CCHC_sf"/>
</dbReference>
<feature type="compositionally biased region" description="Polar residues" evidence="2">
    <location>
        <begin position="343"/>
        <end position="355"/>
    </location>
</feature>
<evidence type="ECO:0000313" key="4">
    <source>
        <dbReference type="Proteomes" id="UP001151760"/>
    </source>
</evidence>
<keyword evidence="1" id="KW-0175">Coiled coil</keyword>
<feature type="region of interest" description="Disordered" evidence="2">
    <location>
        <begin position="322"/>
        <end position="355"/>
    </location>
</feature>
<proteinExistence type="predicted"/>
<gene>
    <name evidence="3" type="ORF">Tco_0773811</name>
</gene>
<protein>
    <submittedName>
        <fullName evidence="3">Ribonuclease H-like domain-containing protein</fullName>
    </submittedName>
</protein>